<protein>
    <submittedName>
        <fullName evidence="1">Uncharacterized protein</fullName>
    </submittedName>
</protein>
<evidence type="ECO:0000313" key="2">
    <source>
        <dbReference type="Proteomes" id="UP000299102"/>
    </source>
</evidence>
<keyword evidence="2" id="KW-1185">Reference proteome</keyword>
<evidence type="ECO:0000313" key="1">
    <source>
        <dbReference type="EMBL" id="GBP95266.1"/>
    </source>
</evidence>
<dbReference type="Proteomes" id="UP000299102">
    <property type="component" value="Unassembled WGS sequence"/>
</dbReference>
<proteinExistence type="predicted"/>
<organism evidence="1 2">
    <name type="scientific">Eumeta variegata</name>
    <name type="common">Bagworm moth</name>
    <name type="synonym">Eumeta japonica</name>
    <dbReference type="NCBI Taxonomy" id="151549"/>
    <lineage>
        <taxon>Eukaryota</taxon>
        <taxon>Metazoa</taxon>
        <taxon>Ecdysozoa</taxon>
        <taxon>Arthropoda</taxon>
        <taxon>Hexapoda</taxon>
        <taxon>Insecta</taxon>
        <taxon>Pterygota</taxon>
        <taxon>Neoptera</taxon>
        <taxon>Endopterygota</taxon>
        <taxon>Lepidoptera</taxon>
        <taxon>Glossata</taxon>
        <taxon>Ditrysia</taxon>
        <taxon>Tineoidea</taxon>
        <taxon>Psychidae</taxon>
        <taxon>Oiketicinae</taxon>
        <taxon>Eumeta</taxon>
    </lineage>
</organism>
<reference evidence="1 2" key="1">
    <citation type="journal article" date="2019" name="Commun. Biol.">
        <title>The bagworm genome reveals a unique fibroin gene that provides high tensile strength.</title>
        <authorList>
            <person name="Kono N."/>
            <person name="Nakamura H."/>
            <person name="Ohtoshi R."/>
            <person name="Tomita M."/>
            <person name="Numata K."/>
            <person name="Arakawa K."/>
        </authorList>
    </citation>
    <scope>NUCLEOTIDE SEQUENCE [LARGE SCALE GENOMIC DNA]</scope>
</reference>
<gene>
    <name evidence="1" type="ORF">EVAR_67210_1</name>
</gene>
<name>A0A4C2A3J3_EUMVA</name>
<comment type="caution">
    <text evidence="1">The sequence shown here is derived from an EMBL/GenBank/DDBJ whole genome shotgun (WGS) entry which is preliminary data.</text>
</comment>
<sequence>MSRPDRKNATLAEYRREATVHAVAICPLNKNFNYSTPPHCPTTSFHQPPPLPIRTLLPASDIPITTTFHAPTASLCRNGRVLDEGVTAFCLRHRSFKLFRRYPIPTQEADQRIGDSSGVANVTSATVTANGMTLSCVVTPALRRHSLLPCVREARVPYTGQRTKLCRSELAANDILLPSSLLQLFYPSSSCPIPTQKTGNALMTPLGLGNNMGGGGHLLSDGSLACLSFDYTI</sequence>
<dbReference type="EMBL" id="BGZK01002606">
    <property type="protein sequence ID" value="GBP95266.1"/>
    <property type="molecule type" value="Genomic_DNA"/>
</dbReference>
<accession>A0A4C2A3J3</accession>
<dbReference type="AlphaFoldDB" id="A0A4C2A3J3"/>